<gene>
    <name evidence="3" type="ORF">P3T76_002436</name>
</gene>
<dbReference type="Proteomes" id="UP001259832">
    <property type="component" value="Unassembled WGS sequence"/>
</dbReference>
<feature type="compositionally biased region" description="Low complexity" evidence="1">
    <location>
        <begin position="333"/>
        <end position="345"/>
    </location>
</feature>
<name>A0AAD9LU78_9STRA</name>
<dbReference type="InterPro" id="IPR002200">
    <property type="entry name" value="Elicitin"/>
</dbReference>
<reference evidence="3" key="1">
    <citation type="submission" date="2023-08" db="EMBL/GenBank/DDBJ databases">
        <title>Reference Genome Resource for the Citrus Pathogen Phytophthora citrophthora.</title>
        <authorList>
            <person name="Moller H."/>
            <person name="Coetzee B."/>
            <person name="Rose L.J."/>
            <person name="Van Niekerk J.M."/>
        </authorList>
    </citation>
    <scope>NUCLEOTIDE SEQUENCE</scope>
    <source>
        <strain evidence="3">STE-U-9442</strain>
    </source>
</reference>
<dbReference type="GO" id="GO:0005576">
    <property type="term" value="C:extracellular region"/>
    <property type="evidence" value="ECO:0007669"/>
    <property type="project" value="InterPro"/>
</dbReference>
<dbReference type="SMART" id="SM01187">
    <property type="entry name" value="Elicitin"/>
    <property type="match status" value="3"/>
</dbReference>
<feature type="region of interest" description="Disordered" evidence="1">
    <location>
        <begin position="333"/>
        <end position="353"/>
    </location>
</feature>
<evidence type="ECO:0000256" key="2">
    <source>
        <dbReference type="SAM" id="SignalP"/>
    </source>
</evidence>
<protein>
    <recommendedName>
        <fullName evidence="5">Elicitin</fullName>
    </recommendedName>
</protein>
<dbReference type="EMBL" id="JASMQC010000003">
    <property type="protein sequence ID" value="KAK1946884.1"/>
    <property type="molecule type" value="Genomic_DNA"/>
</dbReference>
<dbReference type="AlphaFoldDB" id="A0AAD9LU78"/>
<evidence type="ECO:0008006" key="5">
    <source>
        <dbReference type="Google" id="ProtNLM"/>
    </source>
</evidence>
<sequence length="374" mass="40174">MHHLVSVIFLCLIGTTSAAECTDAEEKSITDAYAAAAATSACSPWSSSNIMILIVPPCSATDCVAVMQDLAGSISNCTTSGQSTSEKDQLIRSLDICATPAPTPASTASTTNCTSSEAEATFNAFYEAANGSCASSTTFEHYSIIIDTPCASTCAATVQDFAQSLPNCKYELSNENTNKKQDIATQFSYCDMLDNATNISVYVDSVNDLLGSTEGETTVLPNCTAEEIEETVAFYLTVATNETCVYDASICAYDIHFNADCDSQCGRLIQRLAFDVPRCYFDHVNHRERLSDSYYQCDWIVFPENISTSFHYSEILNATGNTSNRCDPRFDSTVSSSDDVLGGSSEQDDSSAPKSHQTFILTTTALIIALALAV</sequence>
<feature type="chain" id="PRO_5041902530" description="Elicitin" evidence="2">
    <location>
        <begin position="19"/>
        <end position="374"/>
    </location>
</feature>
<keyword evidence="4" id="KW-1185">Reference proteome</keyword>
<feature type="signal peptide" evidence="2">
    <location>
        <begin position="1"/>
        <end position="18"/>
    </location>
</feature>
<evidence type="ECO:0000313" key="3">
    <source>
        <dbReference type="EMBL" id="KAK1946884.1"/>
    </source>
</evidence>
<keyword evidence="2" id="KW-0732">Signal</keyword>
<evidence type="ECO:0000313" key="4">
    <source>
        <dbReference type="Proteomes" id="UP001259832"/>
    </source>
</evidence>
<comment type="caution">
    <text evidence="3">The sequence shown here is derived from an EMBL/GenBank/DDBJ whole genome shotgun (WGS) entry which is preliminary data.</text>
</comment>
<organism evidence="3 4">
    <name type="scientific">Phytophthora citrophthora</name>
    <dbReference type="NCBI Taxonomy" id="4793"/>
    <lineage>
        <taxon>Eukaryota</taxon>
        <taxon>Sar</taxon>
        <taxon>Stramenopiles</taxon>
        <taxon>Oomycota</taxon>
        <taxon>Peronosporomycetes</taxon>
        <taxon>Peronosporales</taxon>
        <taxon>Peronosporaceae</taxon>
        <taxon>Phytophthora</taxon>
    </lineage>
</organism>
<accession>A0AAD9LU78</accession>
<evidence type="ECO:0000256" key="1">
    <source>
        <dbReference type="SAM" id="MobiDB-lite"/>
    </source>
</evidence>
<proteinExistence type="predicted"/>